<reference evidence="1 2" key="1">
    <citation type="submission" date="2016-11" db="EMBL/GenBank/DDBJ databases">
        <authorList>
            <person name="Jaros S."/>
            <person name="Januszkiewicz K."/>
            <person name="Wedrychowicz H."/>
        </authorList>
    </citation>
    <scope>NUCLEOTIDE SEQUENCE [LARGE SCALE GENOMIC DNA]</scope>
    <source>
        <strain evidence="1 2">DSM 44523</strain>
    </source>
</reference>
<proteinExistence type="predicted"/>
<accession>A0A1M4VSR1</accession>
<evidence type="ECO:0000313" key="2">
    <source>
        <dbReference type="Proteomes" id="UP000184501"/>
    </source>
</evidence>
<evidence type="ECO:0000313" key="1">
    <source>
        <dbReference type="EMBL" id="SHE71880.1"/>
    </source>
</evidence>
<dbReference type="RefSeq" id="WP_073479940.1">
    <property type="nucleotide sequence ID" value="NZ_FQVN01000001.1"/>
</dbReference>
<organism evidence="1 2">
    <name type="scientific">Streptoalloteichus hindustanus</name>
    <dbReference type="NCBI Taxonomy" id="2017"/>
    <lineage>
        <taxon>Bacteria</taxon>
        <taxon>Bacillati</taxon>
        <taxon>Actinomycetota</taxon>
        <taxon>Actinomycetes</taxon>
        <taxon>Pseudonocardiales</taxon>
        <taxon>Pseudonocardiaceae</taxon>
        <taxon>Streptoalloteichus</taxon>
    </lineage>
</organism>
<keyword evidence="2" id="KW-1185">Reference proteome</keyword>
<dbReference type="OrthoDB" id="3576083at2"/>
<name>A0A1M4VSR1_STRHI</name>
<sequence length="199" mass="21198">MRAARDCHELLLRLAGRLPDELLWRYRDWLAGGALDVLVRALPRTLLHDRVGLTAHEHRLLTALSGEGADPAMLAAVPVVAEAPAPDCVFGAEPPDGAGQADQTLVVLAAALRGRPAVRELRCGWRTGRDGAVRRVLLVTATAAHAELAAELQRVLRALGEHDPCVEVLPTDLLDLPDYHRAALATSELVGVGAAVVHA</sequence>
<dbReference type="EMBL" id="FQVN01000001">
    <property type="protein sequence ID" value="SHE71880.1"/>
    <property type="molecule type" value="Genomic_DNA"/>
</dbReference>
<protein>
    <submittedName>
        <fullName evidence="1">Uncharacterized protein</fullName>
    </submittedName>
</protein>
<dbReference type="Proteomes" id="UP000184501">
    <property type="component" value="Unassembled WGS sequence"/>
</dbReference>
<gene>
    <name evidence="1" type="ORF">SAMN05444320_101872</name>
</gene>
<dbReference type="STRING" id="2017.SAMN05444320_101872"/>
<dbReference type="AlphaFoldDB" id="A0A1M4VSR1"/>